<proteinExistence type="predicted"/>
<comment type="caution">
    <text evidence="2">The sequence shown here is derived from an EMBL/GenBank/DDBJ whole genome shotgun (WGS) entry which is preliminary data.</text>
</comment>
<gene>
    <name evidence="2" type="ORF">B0H16DRAFT_1764283</name>
</gene>
<reference evidence="2" key="1">
    <citation type="submission" date="2023-03" db="EMBL/GenBank/DDBJ databases">
        <title>Massive genome expansion in bonnet fungi (Mycena s.s.) driven by repeated elements and novel gene families across ecological guilds.</title>
        <authorList>
            <consortium name="Lawrence Berkeley National Laboratory"/>
            <person name="Harder C.B."/>
            <person name="Miyauchi S."/>
            <person name="Viragh M."/>
            <person name="Kuo A."/>
            <person name="Thoen E."/>
            <person name="Andreopoulos B."/>
            <person name="Lu D."/>
            <person name="Skrede I."/>
            <person name="Drula E."/>
            <person name="Henrissat B."/>
            <person name="Morin E."/>
            <person name="Kohler A."/>
            <person name="Barry K."/>
            <person name="LaButti K."/>
            <person name="Morin E."/>
            <person name="Salamov A."/>
            <person name="Lipzen A."/>
            <person name="Mereny Z."/>
            <person name="Hegedus B."/>
            <person name="Baldrian P."/>
            <person name="Stursova M."/>
            <person name="Weitz H."/>
            <person name="Taylor A."/>
            <person name="Grigoriev I.V."/>
            <person name="Nagy L.G."/>
            <person name="Martin F."/>
            <person name="Kauserud H."/>
        </authorList>
    </citation>
    <scope>NUCLEOTIDE SEQUENCE</scope>
    <source>
        <strain evidence="2">CBHHK182m</strain>
    </source>
</reference>
<sequence length="228" mass="25732">EKINKTSSASIRGRSVSSRRRPYTQCRSSPGSSPRGRRGRLREERRVRKRRARRVLRLPVLRLLVLVRRRIRPMVVVMRPPCGRSVGVLRRGLGLRRAVYVVSRREVLHVIRVVMGRRWVRCVLVLLLVGFRGTWRVPRGGLEMELRPMAEPLLDGDGEAAWGRVIMGGDVEARTEWSYWLGETHGCVGCGWNVRGSMGRGVSFSKFLYAAGSIFASSDASPSLRLSG</sequence>
<feature type="non-terminal residue" evidence="2">
    <location>
        <position position="1"/>
    </location>
</feature>
<evidence type="ECO:0000313" key="3">
    <source>
        <dbReference type="Proteomes" id="UP001215598"/>
    </source>
</evidence>
<evidence type="ECO:0000313" key="2">
    <source>
        <dbReference type="EMBL" id="KAJ7736312.1"/>
    </source>
</evidence>
<name>A0AAD7I6Q7_9AGAR</name>
<dbReference type="EMBL" id="JARKIB010000122">
    <property type="protein sequence ID" value="KAJ7736312.1"/>
    <property type="molecule type" value="Genomic_DNA"/>
</dbReference>
<organism evidence="2 3">
    <name type="scientific">Mycena metata</name>
    <dbReference type="NCBI Taxonomy" id="1033252"/>
    <lineage>
        <taxon>Eukaryota</taxon>
        <taxon>Fungi</taxon>
        <taxon>Dikarya</taxon>
        <taxon>Basidiomycota</taxon>
        <taxon>Agaricomycotina</taxon>
        <taxon>Agaricomycetes</taxon>
        <taxon>Agaricomycetidae</taxon>
        <taxon>Agaricales</taxon>
        <taxon>Marasmiineae</taxon>
        <taxon>Mycenaceae</taxon>
        <taxon>Mycena</taxon>
    </lineage>
</organism>
<evidence type="ECO:0000256" key="1">
    <source>
        <dbReference type="SAM" id="MobiDB-lite"/>
    </source>
</evidence>
<feature type="region of interest" description="Disordered" evidence="1">
    <location>
        <begin position="1"/>
        <end position="44"/>
    </location>
</feature>
<dbReference type="Proteomes" id="UP001215598">
    <property type="component" value="Unassembled WGS sequence"/>
</dbReference>
<protein>
    <submittedName>
        <fullName evidence="2">Uncharacterized protein</fullName>
    </submittedName>
</protein>
<accession>A0AAD7I6Q7</accession>
<dbReference type="AlphaFoldDB" id="A0AAD7I6Q7"/>
<keyword evidence="3" id="KW-1185">Reference proteome</keyword>
<feature type="compositionally biased region" description="Low complexity" evidence="1">
    <location>
        <begin position="7"/>
        <end position="16"/>
    </location>
</feature>